<dbReference type="PANTHER" id="PTHR47999:SF6">
    <property type="entry name" value="MYB-RELATED PROTEIN P"/>
    <property type="match status" value="1"/>
</dbReference>
<dbReference type="PROSITE" id="PS50090">
    <property type="entry name" value="MYB_LIKE"/>
    <property type="match status" value="2"/>
</dbReference>
<evidence type="ECO:0000256" key="1">
    <source>
        <dbReference type="ARBA" id="ARBA00004123"/>
    </source>
</evidence>
<keyword evidence="10" id="KW-1185">Reference proteome</keyword>
<evidence type="ECO:0000256" key="6">
    <source>
        <dbReference type="SAM" id="MobiDB-lite"/>
    </source>
</evidence>
<dbReference type="GO" id="GO:0003677">
    <property type="term" value="F:DNA binding"/>
    <property type="evidence" value="ECO:0007669"/>
    <property type="project" value="UniProtKB-KW"/>
</dbReference>
<evidence type="ECO:0000259" key="8">
    <source>
        <dbReference type="PROSITE" id="PS51294"/>
    </source>
</evidence>
<evidence type="ECO:0000256" key="3">
    <source>
        <dbReference type="ARBA" id="ARBA00023125"/>
    </source>
</evidence>
<dbReference type="InterPro" id="IPR009057">
    <property type="entry name" value="Homeodomain-like_sf"/>
</dbReference>
<accession>A0A835LTQ1</accession>
<comment type="caution">
    <text evidence="9">The sequence shown here is derived from an EMBL/GenBank/DDBJ whole genome shotgun (WGS) entry which is preliminary data.</text>
</comment>
<sequence>MGRAPCCEKVGLKKGRWTTEEDETLSKYIKANGEGSWRSLPKNAGLKRCGKSCRLRWINYLRADVKRGNITTEEEDTIIKMHNSLGTRWSLIAGHLQGRTDNEIKNYWNSHLSRRLYTIRRPIGEDPPTIVMDLAKIGGGYKRKGRTSRAAMKKNNINMNDSNSNNNKTLSCKEVLTEKSVGKSCESGHLIDSMPLQEESMRNDVELVADLERKSMILDTDMRVEERHLPAQGLSLDGGSRSLLSEIERSEGACLDGDSEMGILGPPCDLLETSMLFWDDIMGDGVLMLPSENSVVSEEKENGASSSYREGDMGLGSCTKGTSSEVRESGDMSSNGESGEWYSSCSTSSCFQDSHWVTPVDEDPNLSYEGEELLSWLWDDSDINGVVGKMVECELEDFSAWLLS</sequence>
<evidence type="ECO:0000256" key="5">
    <source>
        <dbReference type="ARBA" id="ARBA00023242"/>
    </source>
</evidence>
<name>A0A835LTQ1_9MAGN</name>
<dbReference type="InterPro" id="IPR001005">
    <property type="entry name" value="SANT/Myb"/>
</dbReference>
<dbReference type="InterPro" id="IPR015495">
    <property type="entry name" value="Myb_TF_plants"/>
</dbReference>
<protein>
    <submittedName>
        <fullName evidence="9">Uncharacterized protein</fullName>
    </submittedName>
</protein>
<comment type="subcellular location">
    <subcellularLocation>
        <location evidence="1">Nucleus</location>
    </subcellularLocation>
</comment>
<reference evidence="9 10" key="1">
    <citation type="submission" date="2020-10" db="EMBL/GenBank/DDBJ databases">
        <title>The Coptis chinensis genome and diversification of protoberbering-type alkaloids.</title>
        <authorList>
            <person name="Wang B."/>
            <person name="Shu S."/>
            <person name="Song C."/>
            <person name="Liu Y."/>
        </authorList>
    </citation>
    <scope>NUCLEOTIDE SEQUENCE [LARGE SCALE GENOMIC DNA]</scope>
    <source>
        <strain evidence="9">HL-2020</strain>
        <tissue evidence="9">Leaf</tissue>
    </source>
</reference>
<dbReference type="PROSITE" id="PS51294">
    <property type="entry name" value="HTH_MYB"/>
    <property type="match status" value="2"/>
</dbReference>
<dbReference type="PANTHER" id="PTHR47999">
    <property type="entry name" value="TRANSCRIPTION FACTOR MYB8-RELATED-RELATED"/>
    <property type="match status" value="1"/>
</dbReference>
<keyword evidence="2" id="KW-0805">Transcription regulation</keyword>
<dbReference type="Pfam" id="PF00249">
    <property type="entry name" value="Myb_DNA-binding"/>
    <property type="match status" value="2"/>
</dbReference>
<feature type="domain" description="Myb-like" evidence="7">
    <location>
        <begin position="62"/>
        <end position="112"/>
    </location>
</feature>
<evidence type="ECO:0000259" key="7">
    <source>
        <dbReference type="PROSITE" id="PS50090"/>
    </source>
</evidence>
<dbReference type="GO" id="GO:0005634">
    <property type="term" value="C:nucleus"/>
    <property type="evidence" value="ECO:0007669"/>
    <property type="project" value="UniProtKB-SubCell"/>
</dbReference>
<dbReference type="SMART" id="SM00717">
    <property type="entry name" value="SANT"/>
    <property type="match status" value="2"/>
</dbReference>
<dbReference type="CDD" id="cd00167">
    <property type="entry name" value="SANT"/>
    <property type="match status" value="2"/>
</dbReference>
<dbReference type="FunFam" id="1.10.10.60:FF:000121">
    <property type="entry name" value="Myb transcription factor"/>
    <property type="match status" value="1"/>
</dbReference>
<dbReference type="OrthoDB" id="2143914at2759"/>
<keyword evidence="3" id="KW-0238">DNA-binding</keyword>
<evidence type="ECO:0000256" key="4">
    <source>
        <dbReference type="ARBA" id="ARBA00023163"/>
    </source>
</evidence>
<dbReference type="InterPro" id="IPR017930">
    <property type="entry name" value="Myb_dom"/>
</dbReference>
<gene>
    <name evidence="9" type="ORF">IFM89_033417</name>
</gene>
<keyword evidence="4" id="KW-0804">Transcription</keyword>
<dbReference type="AlphaFoldDB" id="A0A835LTQ1"/>
<dbReference type="SUPFAM" id="SSF46689">
    <property type="entry name" value="Homeodomain-like"/>
    <property type="match status" value="1"/>
</dbReference>
<dbReference type="Gene3D" id="1.10.10.60">
    <property type="entry name" value="Homeodomain-like"/>
    <property type="match status" value="2"/>
</dbReference>
<feature type="region of interest" description="Disordered" evidence="6">
    <location>
        <begin position="299"/>
        <end position="340"/>
    </location>
</feature>
<dbReference type="Proteomes" id="UP000631114">
    <property type="component" value="Unassembled WGS sequence"/>
</dbReference>
<evidence type="ECO:0000256" key="2">
    <source>
        <dbReference type="ARBA" id="ARBA00023015"/>
    </source>
</evidence>
<evidence type="ECO:0000313" key="9">
    <source>
        <dbReference type="EMBL" id="KAF9607210.1"/>
    </source>
</evidence>
<feature type="domain" description="HTH myb-type" evidence="8">
    <location>
        <begin position="9"/>
        <end position="61"/>
    </location>
</feature>
<proteinExistence type="predicted"/>
<feature type="domain" description="Myb-like" evidence="7">
    <location>
        <begin position="9"/>
        <end position="61"/>
    </location>
</feature>
<feature type="domain" description="HTH myb-type" evidence="8">
    <location>
        <begin position="62"/>
        <end position="116"/>
    </location>
</feature>
<evidence type="ECO:0000313" key="10">
    <source>
        <dbReference type="Proteomes" id="UP000631114"/>
    </source>
</evidence>
<keyword evidence="5" id="KW-0539">Nucleus</keyword>
<organism evidence="9 10">
    <name type="scientific">Coptis chinensis</name>
    <dbReference type="NCBI Taxonomy" id="261450"/>
    <lineage>
        <taxon>Eukaryota</taxon>
        <taxon>Viridiplantae</taxon>
        <taxon>Streptophyta</taxon>
        <taxon>Embryophyta</taxon>
        <taxon>Tracheophyta</taxon>
        <taxon>Spermatophyta</taxon>
        <taxon>Magnoliopsida</taxon>
        <taxon>Ranunculales</taxon>
        <taxon>Ranunculaceae</taxon>
        <taxon>Coptidoideae</taxon>
        <taxon>Coptis</taxon>
    </lineage>
</organism>
<dbReference type="EMBL" id="JADFTS010000005">
    <property type="protein sequence ID" value="KAF9607210.1"/>
    <property type="molecule type" value="Genomic_DNA"/>
</dbReference>